<dbReference type="RefSeq" id="WP_280006980.1">
    <property type="nucleotide sequence ID" value="NZ_JAOCEK010000002.1"/>
</dbReference>
<sequence length="71" mass="7790">MPESETKETQLTAADAAKLVQRTVLEPVDGKGKFREKRVPVSAEEVLSCKDYGTHVVVVTRDGQKFTGQAK</sequence>
<protein>
    <submittedName>
        <fullName evidence="1">Uncharacterized protein</fullName>
    </submittedName>
</protein>
<reference evidence="1" key="1">
    <citation type="submission" date="2022-09" db="EMBL/GenBank/DDBJ databases">
        <title>Intensive care unit water sources are persistently colonized with multi-drug resistant bacteria and are the site of extensive horizontal gene transfer of antibiotic resistance genes.</title>
        <authorList>
            <person name="Diorio-Toth L."/>
        </authorList>
    </citation>
    <scope>NUCLEOTIDE SEQUENCE</scope>
    <source>
        <strain evidence="1">GD03832</strain>
    </source>
</reference>
<comment type="caution">
    <text evidence="1">The sequence shown here is derived from an EMBL/GenBank/DDBJ whole genome shotgun (WGS) entry which is preliminary data.</text>
</comment>
<dbReference type="Proteomes" id="UP001161065">
    <property type="component" value="Unassembled WGS sequence"/>
</dbReference>
<dbReference type="EMBL" id="JAOCEK010000002">
    <property type="protein sequence ID" value="MDH1333259.1"/>
    <property type="molecule type" value="Genomic_DNA"/>
</dbReference>
<accession>A0AA42TT04</accession>
<gene>
    <name evidence="1" type="ORF">N5D63_03755</name>
</gene>
<dbReference type="AlphaFoldDB" id="A0AA42TT04"/>
<name>A0AA42TT04_9BURK</name>
<organism evidence="1 2">
    <name type="scientific">Comamonas thiooxydans</name>
    <dbReference type="NCBI Taxonomy" id="363952"/>
    <lineage>
        <taxon>Bacteria</taxon>
        <taxon>Pseudomonadati</taxon>
        <taxon>Pseudomonadota</taxon>
        <taxon>Betaproteobacteria</taxon>
        <taxon>Burkholderiales</taxon>
        <taxon>Comamonadaceae</taxon>
        <taxon>Comamonas</taxon>
    </lineage>
</organism>
<proteinExistence type="predicted"/>
<evidence type="ECO:0000313" key="2">
    <source>
        <dbReference type="Proteomes" id="UP001161065"/>
    </source>
</evidence>
<evidence type="ECO:0000313" key="1">
    <source>
        <dbReference type="EMBL" id="MDH1333259.1"/>
    </source>
</evidence>